<feature type="compositionally biased region" description="Basic and acidic residues" evidence="2">
    <location>
        <begin position="27"/>
        <end position="50"/>
    </location>
</feature>
<evidence type="ECO:0000313" key="3">
    <source>
        <dbReference type="EMBL" id="WGV25679.1"/>
    </source>
</evidence>
<dbReference type="AlphaFoldDB" id="A0AAJ6P9C2"/>
<dbReference type="Proteomes" id="UP001223520">
    <property type="component" value="Chromosome"/>
</dbReference>
<feature type="coiled-coil region" evidence="1">
    <location>
        <begin position="69"/>
        <end position="120"/>
    </location>
</feature>
<evidence type="ECO:0000256" key="1">
    <source>
        <dbReference type="SAM" id="Coils"/>
    </source>
</evidence>
<name>A0AAJ6P9C2_9CYAN</name>
<evidence type="ECO:0000313" key="4">
    <source>
        <dbReference type="Proteomes" id="UP001223520"/>
    </source>
</evidence>
<feature type="compositionally biased region" description="Basic and acidic residues" evidence="2">
    <location>
        <begin position="8"/>
        <end position="17"/>
    </location>
</feature>
<proteinExistence type="predicted"/>
<dbReference type="EMBL" id="CP124543">
    <property type="protein sequence ID" value="WGV25679.1"/>
    <property type="molecule type" value="Genomic_DNA"/>
</dbReference>
<reference evidence="3 4" key="1">
    <citation type="journal article" date="2023" name="Limnol Oceanogr Lett">
        <title>Environmental adaptations by the intertidal Antarctic cyanobacterium Halotia branconii CENA392 as revealed using long-read genome sequencing.</title>
        <authorList>
            <person name="Dextro R.B."/>
            <person name="Delbaje E."/>
            <person name="Freitas P.N.N."/>
            <person name="Geraldes V."/>
            <person name="Pinto E."/>
            <person name="Long P.F."/>
            <person name="Fiore M.F."/>
        </authorList>
    </citation>
    <scope>NUCLEOTIDE SEQUENCE [LARGE SCALE GENOMIC DNA]</scope>
    <source>
        <strain evidence="3 4">CENA392</strain>
    </source>
</reference>
<feature type="region of interest" description="Disordered" evidence="2">
    <location>
        <begin position="1"/>
        <end position="50"/>
    </location>
</feature>
<gene>
    <name evidence="3" type="ORF">QI031_28830</name>
</gene>
<keyword evidence="1" id="KW-0175">Coiled coil</keyword>
<dbReference type="KEGG" id="hbq:QI031_28830"/>
<keyword evidence="4" id="KW-1185">Reference proteome</keyword>
<sequence length="122" mass="13834">MGTINEKAATRAKEKGSNFDTYSGGSRDARREGEGYGTEQKRDDRTHSERASVLTLGKSITGGMLRQLIADYRDQLAAKKEEINKLENQIRQANDEAEKLQSRIQEFEALQSQLEQQIEENE</sequence>
<protein>
    <submittedName>
        <fullName evidence="3">Uncharacterized protein</fullName>
    </submittedName>
</protein>
<accession>A0AAJ6P9C2</accession>
<evidence type="ECO:0000256" key="2">
    <source>
        <dbReference type="SAM" id="MobiDB-lite"/>
    </source>
</evidence>
<organism evidence="3 4">
    <name type="scientific">Halotia branconii CENA392</name>
    <dbReference type="NCBI Taxonomy" id="1539056"/>
    <lineage>
        <taxon>Bacteria</taxon>
        <taxon>Bacillati</taxon>
        <taxon>Cyanobacteriota</taxon>
        <taxon>Cyanophyceae</taxon>
        <taxon>Nostocales</taxon>
        <taxon>Nodulariaceae</taxon>
        <taxon>Halotia</taxon>
    </lineage>
</organism>